<protein>
    <submittedName>
        <fullName evidence="2">Uncharacterized protein</fullName>
    </submittedName>
</protein>
<evidence type="ECO:0000256" key="1">
    <source>
        <dbReference type="SAM" id="MobiDB-lite"/>
    </source>
</evidence>
<comment type="caution">
    <text evidence="2">The sequence shown here is derived from an EMBL/GenBank/DDBJ whole genome shotgun (WGS) entry which is preliminary data.</text>
</comment>
<name>A0A4Q0SI75_9BRAD</name>
<feature type="compositionally biased region" description="Polar residues" evidence="1">
    <location>
        <begin position="18"/>
        <end position="29"/>
    </location>
</feature>
<sequence>MTEHPLQQDEADPVKPPVQSSPNETTASGRNDPAPYALERPFAATTIYLDGPPAGLRRIESWGSRLSLFAGPYADAGRLRAFLDSAAYVVYAIADRAPGSDQPPYFGHSDKERRWGDRLPPEIKDTTQIYILTADGGTLDKVMASYIEARFIQICTDLNIKLLNSARPYGGGLRVRAEAEQLVGHAEMLLHAAGFTLIDDARRTPATVRRRLSVTADLDEMVVMTETEAIAVPREGERFRLSHRDLKADACRWNGSFYVLPGADYVRRTRTSLSDDHRRRRELMETEKWVAAVPGAKDKMTLQLGFRCRSGAFAAKLLSGEKLDEDAWLAARAPANDSGPSPSCEDQA</sequence>
<organism evidence="2 3">
    <name type="scientific">Bradyrhizobium zhanjiangense</name>
    <dbReference type="NCBI Taxonomy" id="1325107"/>
    <lineage>
        <taxon>Bacteria</taxon>
        <taxon>Pseudomonadati</taxon>
        <taxon>Pseudomonadota</taxon>
        <taxon>Alphaproteobacteria</taxon>
        <taxon>Hyphomicrobiales</taxon>
        <taxon>Nitrobacteraceae</taxon>
        <taxon>Bradyrhizobium</taxon>
    </lineage>
</organism>
<evidence type="ECO:0000313" key="3">
    <source>
        <dbReference type="Proteomes" id="UP000290565"/>
    </source>
</evidence>
<dbReference type="Proteomes" id="UP000290565">
    <property type="component" value="Unassembled WGS sequence"/>
</dbReference>
<dbReference type="EMBL" id="LBJM01000064">
    <property type="protein sequence ID" value="RXH37949.1"/>
    <property type="molecule type" value="Genomic_DNA"/>
</dbReference>
<feature type="region of interest" description="Disordered" evidence="1">
    <location>
        <begin position="1"/>
        <end position="36"/>
    </location>
</feature>
<evidence type="ECO:0000313" key="2">
    <source>
        <dbReference type="EMBL" id="RXH37949.1"/>
    </source>
</evidence>
<accession>A0A4Q0SI75</accession>
<proteinExistence type="predicted"/>
<dbReference type="AlphaFoldDB" id="A0A4Q0SI75"/>
<reference evidence="2 3" key="1">
    <citation type="submission" date="2015-04" db="EMBL/GenBank/DDBJ databases">
        <title>Comparative genomics of rhizobia nodulating Arachis hypogaea in China.</title>
        <authorList>
            <person name="Li Y."/>
        </authorList>
    </citation>
    <scope>NUCLEOTIDE SEQUENCE [LARGE SCALE GENOMIC DNA]</scope>
    <source>
        <strain evidence="2 3">CCBAU 51787</strain>
    </source>
</reference>
<gene>
    <name evidence="2" type="ORF">XH94_23810</name>
</gene>